<sequence length="79" mass="8560">MAAGTSWRPGRHGGRDVMAAGTSWRPGRHGGRDVMAAGTSWRPGRHGGRDVMAGYTLKVYRTTVPASGFCLKILYRAWA</sequence>
<reference evidence="2" key="1">
    <citation type="submission" date="2019-04" db="EMBL/GenBank/DDBJ databases">
        <authorList>
            <person name="Alioto T."/>
            <person name="Alioto T."/>
        </authorList>
    </citation>
    <scope>NUCLEOTIDE SEQUENCE [LARGE SCALE GENOMIC DNA]</scope>
</reference>
<name>A0A5E4DBU4_MARMO</name>
<proteinExistence type="predicted"/>
<dbReference type="AlphaFoldDB" id="A0A5E4DBU4"/>
<accession>A0A5E4DBU4</accession>
<evidence type="ECO:0000256" key="1">
    <source>
        <dbReference type="SAM" id="MobiDB-lite"/>
    </source>
</evidence>
<evidence type="ECO:0000313" key="2">
    <source>
        <dbReference type="EMBL" id="VTJ90671.1"/>
    </source>
</evidence>
<organism evidence="2 3">
    <name type="scientific">Marmota monax</name>
    <name type="common">Woodchuck</name>
    <dbReference type="NCBI Taxonomy" id="9995"/>
    <lineage>
        <taxon>Eukaryota</taxon>
        <taxon>Metazoa</taxon>
        <taxon>Chordata</taxon>
        <taxon>Craniata</taxon>
        <taxon>Vertebrata</taxon>
        <taxon>Euteleostomi</taxon>
        <taxon>Mammalia</taxon>
        <taxon>Eutheria</taxon>
        <taxon>Euarchontoglires</taxon>
        <taxon>Glires</taxon>
        <taxon>Rodentia</taxon>
        <taxon>Sciuromorpha</taxon>
        <taxon>Sciuridae</taxon>
        <taxon>Xerinae</taxon>
        <taxon>Marmotini</taxon>
        <taxon>Marmota</taxon>
    </lineage>
</organism>
<feature type="region of interest" description="Disordered" evidence="1">
    <location>
        <begin position="1"/>
        <end position="42"/>
    </location>
</feature>
<dbReference type="EMBL" id="CABDUW010004864">
    <property type="protein sequence ID" value="VTJ90671.1"/>
    <property type="molecule type" value="Genomic_DNA"/>
</dbReference>
<comment type="caution">
    <text evidence="2">The sequence shown here is derived from an EMBL/GenBank/DDBJ whole genome shotgun (WGS) entry which is preliminary data.</text>
</comment>
<dbReference type="Proteomes" id="UP000335636">
    <property type="component" value="Unassembled WGS sequence"/>
</dbReference>
<protein>
    <submittedName>
        <fullName evidence="2">Uncharacterized protein</fullName>
    </submittedName>
</protein>
<keyword evidence="3" id="KW-1185">Reference proteome</keyword>
<evidence type="ECO:0000313" key="3">
    <source>
        <dbReference type="Proteomes" id="UP000335636"/>
    </source>
</evidence>
<feature type="non-terminal residue" evidence="2">
    <location>
        <position position="79"/>
    </location>
</feature>
<gene>
    <name evidence="2" type="ORF">MONAX_5E004652</name>
</gene>